<feature type="region of interest" description="Disordered" evidence="1">
    <location>
        <begin position="56"/>
        <end position="79"/>
    </location>
</feature>
<feature type="transmembrane region" description="Helical" evidence="2">
    <location>
        <begin position="194"/>
        <end position="215"/>
    </location>
</feature>
<dbReference type="EMBL" id="CAKOGP040001591">
    <property type="protein sequence ID" value="CAJ1946107.1"/>
    <property type="molecule type" value="Genomic_DNA"/>
</dbReference>
<organism evidence="4 5">
    <name type="scientific">Cylindrotheca closterium</name>
    <dbReference type="NCBI Taxonomy" id="2856"/>
    <lineage>
        <taxon>Eukaryota</taxon>
        <taxon>Sar</taxon>
        <taxon>Stramenopiles</taxon>
        <taxon>Ochrophyta</taxon>
        <taxon>Bacillariophyta</taxon>
        <taxon>Bacillariophyceae</taxon>
        <taxon>Bacillariophycidae</taxon>
        <taxon>Bacillariales</taxon>
        <taxon>Bacillariaceae</taxon>
        <taxon>Cylindrotheca</taxon>
    </lineage>
</organism>
<reference evidence="4" key="1">
    <citation type="submission" date="2023-08" db="EMBL/GenBank/DDBJ databases">
        <authorList>
            <person name="Audoor S."/>
            <person name="Bilcke G."/>
        </authorList>
    </citation>
    <scope>NUCLEOTIDE SEQUENCE</scope>
</reference>
<feature type="signal peptide" evidence="3">
    <location>
        <begin position="1"/>
        <end position="23"/>
    </location>
</feature>
<feature type="transmembrane region" description="Helical" evidence="2">
    <location>
        <begin position="381"/>
        <end position="401"/>
    </location>
</feature>
<dbReference type="Proteomes" id="UP001295423">
    <property type="component" value="Unassembled WGS sequence"/>
</dbReference>
<evidence type="ECO:0000313" key="5">
    <source>
        <dbReference type="Proteomes" id="UP001295423"/>
    </source>
</evidence>
<feature type="chain" id="PRO_5042008935" evidence="3">
    <location>
        <begin position="24"/>
        <end position="417"/>
    </location>
</feature>
<comment type="caution">
    <text evidence="4">The sequence shown here is derived from an EMBL/GenBank/DDBJ whole genome shotgun (WGS) entry which is preliminary data.</text>
</comment>
<evidence type="ECO:0000313" key="4">
    <source>
        <dbReference type="EMBL" id="CAJ1946107.1"/>
    </source>
</evidence>
<keyword evidence="2" id="KW-0812">Transmembrane</keyword>
<evidence type="ECO:0000256" key="2">
    <source>
        <dbReference type="SAM" id="Phobius"/>
    </source>
</evidence>
<gene>
    <name evidence="4" type="ORF">CYCCA115_LOCUS10248</name>
</gene>
<keyword evidence="2" id="KW-0472">Membrane</keyword>
<evidence type="ECO:0000256" key="1">
    <source>
        <dbReference type="SAM" id="MobiDB-lite"/>
    </source>
</evidence>
<keyword evidence="2" id="KW-1133">Transmembrane helix</keyword>
<proteinExistence type="predicted"/>
<sequence>MSFKAARRISLLLQLFLLVSVDAFFASPRTYAVSNHVNNNVDELLLLPTTHHPSIQQQHSIRSPQADHLNSSSPPSSFSTTRLNMIWKPIDPKGMAMDFPKTKTRFVATILATLLTWHGIVAHQMNPVLASAVSTLVITMWSPGLGQAAFCGSFAGMTSGGTLISTSLIALLNAILFEVVVHRENKWLGLGGRLGMIAFVASNIVADVLLSKPHAMLQVPMSLPQWWSILQKSPWKYSMVCAAIGSVATIVLREVAENASNIDNDLRDPIRAAAVIGLIASLSQGMGFGDYYKLDNFGSLLVFGGAFTGMSLPSRLLTGVVPVAGDNNDDYNSSTTEGQQQQQQQRKPPGAYSIVLWYAVAGALGGLVHALTIPLNWWTGGIWGGKAGTCAFAGVCLFRGLEKMVYTLRQSLGWIKS</sequence>
<keyword evidence="5" id="KW-1185">Reference proteome</keyword>
<feature type="transmembrane region" description="Helical" evidence="2">
    <location>
        <begin position="128"/>
        <end position="150"/>
    </location>
</feature>
<protein>
    <submittedName>
        <fullName evidence="4">Uncharacterized protein</fullName>
    </submittedName>
</protein>
<feature type="transmembrane region" description="Helical" evidence="2">
    <location>
        <begin position="162"/>
        <end position="182"/>
    </location>
</feature>
<name>A0AAD2FMK9_9STRA</name>
<feature type="transmembrane region" description="Helical" evidence="2">
    <location>
        <begin position="104"/>
        <end position="121"/>
    </location>
</feature>
<feature type="transmembrane region" description="Helical" evidence="2">
    <location>
        <begin position="355"/>
        <end position="375"/>
    </location>
</feature>
<keyword evidence="3" id="KW-0732">Signal</keyword>
<evidence type="ECO:0000256" key="3">
    <source>
        <dbReference type="SAM" id="SignalP"/>
    </source>
</evidence>
<dbReference type="AlphaFoldDB" id="A0AAD2FMK9"/>
<accession>A0AAD2FMK9</accession>